<keyword evidence="10" id="KW-0012">Acyltransferase</keyword>
<dbReference type="AlphaFoldDB" id="A0A8H7ZW56"/>
<evidence type="ECO:0000256" key="2">
    <source>
        <dbReference type="ARBA" id="ARBA00004760"/>
    </source>
</evidence>
<comment type="pathway">
    <text evidence="2">Lipid metabolism; sphingolipid metabolism.</text>
</comment>
<dbReference type="GO" id="GO:0005783">
    <property type="term" value="C:endoplasmic reticulum"/>
    <property type="evidence" value="ECO:0007669"/>
    <property type="project" value="TreeGrafter"/>
</dbReference>
<dbReference type="InterPro" id="IPR015424">
    <property type="entry name" value="PyrdxlP-dep_Trfase"/>
</dbReference>
<dbReference type="GO" id="GO:0030170">
    <property type="term" value="F:pyridoxal phosphate binding"/>
    <property type="evidence" value="ECO:0007669"/>
    <property type="project" value="InterPro"/>
</dbReference>
<evidence type="ECO:0000256" key="5">
    <source>
        <dbReference type="ARBA" id="ARBA00013220"/>
    </source>
</evidence>
<dbReference type="SUPFAM" id="SSF53383">
    <property type="entry name" value="PLP-dependent transferases"/>
    <property type="match status" value="1"/>
</dbReference>
<dbReference type="PANTHER" id="PTHR13693:SF2">
    <property type="entry name" value="SERINE PALMITOYLTRANSFERASE 1"/>
    <property type="match status" value="1"/>
</dbReference>
<evidence type="ECO:0000256" key="4">
    <source>
        <dbReference type="ARBA" id="ARBA00008392"/>
    </source>
</evidence>
<protein>
    <recommendedName>
        <fullName evidence="5">serine C-palmitoyltransferase</fullName>
        <ecNumber evidence="5">2.3.1.50</ecNumber>
    </recommendedName>
</protein>
<evidence type="ECO:0000259" key="11">
    <source>
        <dbReference type="Pfam" id="PF00155"/>
    </source>
</evidence>
<evidence type="ECO:0000313" key="13">
    <source>
        <dbReference type="Proteomes" id="UP000673691"/>
    </source>
</evidence>
<dbReference type="Proteomes" id="UP000673691">
    <property type="component" value="Unassembled WGS sequence"/>
</dbReference>
<comment type="similarity">
    <text evidence="4">Belongs to the class-II pyridoxal-phosphate-dependent aminotransferase family.</text>
</comment>
<evidence type="ECO:0000256" key="1">
    <source>
        <dbReference type="ARBA" id="ARBA00001933"/>
    </source>
</evidence>
<comment type="pathway">
    <text evidence="3">Sphingolipid metabolism.</text>
</comment>
<dbReference type="GO" id="GO:0046513">
    <property type="term" value="P:ceramide biosynthetic process"/>
    <property type="evidence" value="ECO:0007669"/>
    <property type="project" value="TreeGrafter"/>
</dbReference>
<dbReference type="GO" id="GO:0016020">
    <property type="term" value="C:membrane"/>
    <property type="evidence" value="ECO:0007669"/>
    <property type="project" value="GOC"/>
</dbReference>
<organism evidence="12 13">
    <name type="scientific">Olpidium bornovanus</name>
    <dbReference type="NCBI Taxonomy" id="278681"/>
    <lineage>
        <taxon>Eukaryota</taxon>
        <taxon>Fungi</taxon>
        <taxon>Fungi incertae sedis</taxon>
        <taxon>Olpidiomycota</taxon>
        <taxon>Olpidiomycotina</taxon>
        <taxon>Olpidiomycetes</taxon>
        <taxon>Olpidiales</taxon>
        <taxon>Olpidiaceae</taxon>
        <taxon>Olpidium</taxon>
    </lineage>
</organism>
<evidence type="ECO:0000256" key="7">
    <source>
        <dbReference type="ARBA" id="ARBA00022898"/>
    </source>
</evidence>
<dbReference type="PANTHER" id="PTHR13693">
    <property type="entry name" value="CLASS II AMINOTRANSFERASE/8-AMINO-7-OXONONANOATE SYNTHASE"/>
    <property type="match status" value="1"/>
</dbReference>
<keyword evidence="9" id="KW-0443">Lipid metabolism</keyword>
<comment type="cofactor">
    <cofactor evidence="1">
        <name>pyridoxal 5'-phosphate</name>
        <dbReference type="ChEBI" id="CHEBI:597326"/>
    </cofactor>
</comment>
<sequence>MPTQAVTAANLLQAVVDVLNTTLEVTAAACEQVPGSAIFWRYVQRSYQNDPFRVGLELLLLCFGIAYLFHRKTHPDEGTMVKLSDKEIEELVDEWQPDPLVPALTEADRLELETLPVVAGSPGAKLRIKDGRVAVNLASYNFLGLVANETIKVLVWTEAQALRAKAVATLRKYGVGSCGPPGFYGTLDVHRDLEKQIAEFLGTEEAIIYSQSFSTVSSVIPAFAKRGDIIVCDDGVNFAVQKGIQISRSVIR</sequence>
<evidence type="ECO:0000256" key="8">
    <source>
        <dbReference type="ARBA" id="ARBA00022919"/>
    </source>
</evidence>
<dbReference type="EC" id="2.3.1.50" evidence="5"/>
<evidence type="ECO:0000256" key="3">
    <source>
        <dbReference type="ARBA" id="ARBA00004991"/>
    </source>
</evidence>
<evidence type="ECO:0000256" key="10">
    <source>
        <dbReference type="ARBA" id="ARBA00023315"/>
    </source>
</evidence>
<name>A0A8H7ZW56_9FUNG</name>
<feature type="non-terminal residue" evidence="12">
    <location>
        <position position="252"/>
    </location>
</feature>
<reference evidence="12 13" key="1">
    <citation type="journal article" name="Sci. Rep.">
        <title>Genome-scale phylogenetic analyses confirm Olpidium as the closest living zoosporic fungus to the non-flagellated, terrestrial fungi.</title>
        <authorList>
            <person name="Chang Y."/>
            <person name="Rochon D."/>
            <person name="Sekimoto S."/>
            <person name="Wang Y."/>
            <person name="Chovatia M."/>
            <person name="Sandor L."/>
            <person name="Salamov A."/>
            <person name="Grigoriev I.V."/>
            <person name="Stajich J.E."/>
            <person name="Spatafora J.W."/>
        </authorList>
    </citation>
    <scope>NUCLEOTIDE SEQUENCE [LARGE SCALE GENOMIC DNA]</scope>
    <source>
        <strain evidence="12">S191</strain>
    </source>
</reference>
<dbReference type="InterPro" id="IPR050087">
    <property type="entry name" value="AON_synthase_class-II"/>
</dbReference>
<dbReference type="EMBL" id="JAEFCI010005805">
    <property type="protein sequence ID" value="KAG5460083.1"/>
    <property type="molecule type" value="Genomic_DNA"/>
</dbReference>
<dbReference type="GO" id="GO:0004758">
    <property type="term" value="F:serine C-palmitoyltransferase activity"/>
    <property type="evidence" value="ECO:0007669"/>
    <property type="project" value="TreeGrafter"/>
</dbReference>
<evidence type="ECO:0000256" key="9">
    <source>
        <dbReference type="ARBA" id="ARBA00023098"/>
    </source>
</evidence>
<gene>
    <name evidence="12" type="ORF">BJ554DRAFT_7913</name>
</gene>
<comment type="caution">
    <text evidence="12">The sequence shown here is derived from an EMBL/GenBank/DDBJ whole genome shotgun (WGS) entry which is preliminary data.</text>
</comment>
<dbReference type="InterPro" id="IPR004839">
    <property type="entry name" value="Aminotransferase_I/II_large"/>
</dbReference>
<evidence type="ECO:0000256" key="6">
    <source>
        <dbReference type="ARBA" id="ARBA00022679"/>
    </source>
</evidence>
<dbReference type="Gene3D" id="3.40.640.10">
    <property type="entry name" value="Type I PLP-dependent aspartate aminotransferase-like (Major domain)"/>
    <property type="match status" value="1"/>
</dbReference>
<keyword evidence="6 12" id="KW-0808">Transferase</keyword>
<keyword evidence="7" id="KW-0663">Pyridoxal phosphate</keyword>
<keyword evidence="13" id="KW-1185">Reference proteome</keyword>
<feature type="domain" description="Aminotransferase class I/classII large" evidence="11">
    <location>
        <begin position="135"/>
        <end position="248"/>
    </location>
</feature>
<dbReference type="GO" id="GO:0046512">
    <property type="term" value="P:sphingosine biosynthetic process"/>
    <property type="evidence" value="ECO:0007669"/>
    <property type="project" value="TreeGrafter"/>
</dbReference>
<dbReference type="OrthoDB" id="3168162at2759"/>
<keyword evidence="8" id="KW-0746">Sphingolipid metabolism</keyword>
<dbReference type="InterPro" id="IPR015421">
    <property type="entry name" value="PyrdxlP-dep_Trfase_major"/>
</dbReference>
<accession>A0A8H7ZW56</accession>
<proteinExistence type="inferred from homology"/>
<evidence type="ECO:0000313" key="12">
    <source>
        <dbReference type="EMBL" id="KAG5460083.1"/>
    </source>
</evidence>
<dbReference type="Pfam" id="PF00155">
    <property type="entry name" value="Aminotran_1_2"/>
    <property type="match status" value="1"/>
</dbReference>